<sequence>MKTYLVATLARYVLVEADDETQARELGRPALHDLYADLRQRLGREVPIEIRTVREATEDEIELWTWHHEMLAREKQQ</sequence>
<accession>A0A518CCI9</accession>
<evidence type="ECO:0000313" key="2">
    <source>
        <dbReference type="Proteomes" id="UP000318626"/>
    </source>
</evidence>
<proteinExistence type="predicted"/>
<protein>
    <submittedName>
        <fullName evidence="1">Uncharacterized protein</fullName>
    </submittedName>
</protein>
<gene>
    <name evidence="1" type="ORF">Pan97_39710</name>
</gene>
<name>A0A518CCI9_9BACT</name>
<dbReference type="Proteomes" id="UP000318626">
    <property type="component" value="Chromosome"/>
</dbReference>
<dbReference type="EMBL" id="CP036289">
    <property type="protein sequence ID" value="QDU76914.1"/>
    <property type="molecule type" value="Genomic_DNA"/>
</dbReference>
<dbReference type="KEGG" id="bvo:Pan97_39710"/>
<dbReference type="AlphaFoldDB" id="A0A518CCI9"/>
<dbReference type="RefSeq" id="WP_144975411.1">
    <property type="nucleotide sequence ID" value="NZ_CP036289.1"/>
</dbReference>
<organism evidence="1 2">
    <name type="scientific">Bremerella volcania</name>
    <dbReference type="NCBI Taxonomy" id="2527984"/>
    <lineage>
        <taxon>Bacteria</taxon>
        <taxon>Pseudomonadati</taxon>
        <taxon>Planctomycetota</taxon>
        <taxon>Planctomycetia</taxon>
        <taxon>Pirellulales</taxon>
        <taxon>Pirellulaceae</taxon>
        <taxon>Bremerella</taxon>
    </lineage>
</organism>
<evidence type="ECO:0000313" key="1">
    <source>
        <dbReference type="EMBL" id="QDU76914.1"/>
    </source>
</evidence>
<dbReference type="OrthoDB" id="286512at2"/>
<reference evidence="2" key="1">
    <citation type="submission" date="2019-02" db="EMBL/GenBank/DDBJ databases">
        <title>Deep-cultivation of Planctomycetes and their phenomic and genomic characterization uncovers novel biology.</title>
        <authorList>
            <person name="Wiegand S."/>
            <person name="Jogler M."/>
            <person name="Boedeker C."/>
            <person name="Pinto D."/>
            <person name="Vollmers J."/>
            <person name="Rivas-Marin E."/>
            <person name="Kohn T."/>
            <person name="Peeters S.H."/>
            <person name="Heuer A."/>
            <person name="Rast P."/>
            <person name="Oberbeckmann S."/>
            <person name="Bunk B."/>
            <person name="Jeske O."/>
            <person name="Meyerdierks A."/>
            <person name="Storesund J.E."/>
            <person name="Kallscheuer N."/>
            <person name="Luecker S."/>
            <person name="Lage O.M."/>
            <person name="Pohl T."/>
            <person name="Merkel B.J."/>
            <person name="Hornburger P."/>
            <person name="Mueller R.-W."/>
            <person name="Bruemmer F."/>
            <person name="Labrenz M."/>
            <person name="Spormann A.M."/>
            <person name="Op den Camp H."/>
            <person name="Overmann J."/>
            <person name="Amann R."/>
            <person name="Jetten M.S.M."/>
            <person name="Mascher T."/>
            <person name="Medema M.H."/>
            <person name="Devos D.P."/>
            <person name="Kaster A.-K."/>
            <person name="Ovreas L."/>
            <person name="Rohde M."/>
            <person name="Galperin M.Y."/>
            <person name="Jogler C."/>
        </authorList>
    </citation>
    <scope>NUCLEOTIDE SEQUENCE [LARGE SCALE GENOMIC DNA]</scope>
    <source>
        <strain evidence="2">Pan97</strain>
    </source>
</reference>
<keyword evidence="2" id="KW-1185">Reference proteome</keyword>